<accession>A0ABV1H348</accession>
<sequence>MKQRREKTRNFSAELDREKFEKLEKKLSEKGITKKEWLDNKVDEEISN</sequence>
<comment type="caution">
    <text evidence="1">The sequence shown here is derived from an EMBL/GenBank/DDBJ whole genome shotgun (WGS) entry which is preliminary data.</text>
</comment>
<proteinExistence type="predicted"/>
<keyword evidence="2" id="KW-1185">Reference proteome</keyword>
<gene>
    <name evidence="1" type="ORF">WMO37_01095</name>
</gene>
<reference evidence="1" key="1">
    <citation type="submission" date="2024-03" db="EMBL/GenBank/DDBJ databases">
        <title>Human intestinal bacterial collection.</title>
        <authorList>
            <person name="Pauvert C."/>
            <person name="Hitch T.C.A."/>
            <person name="Clavel T."/>
        </authorList>
    </citation>
    <scope>NUCLEOTIDE SEQUENCE [LARGE SCALE GENOMIC DNA]</scope>
    <source>
        <strain evidence="1">CLA-AA-H89B</strain>
    </source>
</reference>
<protein>
    <submittedName>
        <fullName evidence="1">Uncharacterized protein</fullName>
    </submittedName>
</protein>
<name>A0ABV1H348_9FIRM</name>
<evidence type="ECO:0000313" key="1">
    <source>
        <dbReference type="EMBL" id="MEQ2553612.1"/>
    </source>
</evidence>
<organism evidence="1 2">
    <name type="scientific">Lachnospira intestinalis</name>
    <dbReference type="NCBI Taxonomy" id="3133158"/>
    <lineage>
        <taxon>Bacteria</taxon>
        <taxon>Bacillati</taxon>
        <taxon>Bacillota</taxon>
        <taxon>Clostridia</taxon>
        <taxon>Lachnospirales</taxon>
        <taxon>Lachnospiraceae</taxon>
        <taxon>Lachnospira</taxon>
    </lineage>
</organism>
<evidence type="ECO:0000313" key="2">
    <source>
        <dbReference type="Proteomes" id="UP001546774"/>
    </source>
</evidence>
<dbReference type="EMBL" id="JBBMFS010000001">
    <property type="protein sequence ID" value="MEQ2553612.1"/>
    <property type="molecule type" value="Genomic_DNA"/>
</dbReference>
<dbReference type="Proteomes" id="UP001546774">
    <property type="component" value="Unassembled WGS sequence"/>
</dbReference>